<keyword evidence="2" id="KW-0472">Membrane</keyword>
<evidence type="ECO:0000256" key="1">
    <source>
        <dbReference type="SAM" id="MobiDB-lite"/>
    </source>
</evidence>
<dbReference type="Proteomes" id="UP000593735">
    <property type="component" value="Chromosome"/>
</dbReference>
<keyword evidence="5" id="KW-1185">Reference proteome</keyword>
<feature type="region of interest" description="Disordered" evidence="1">
    <location>
        <begin position="151"/>
        <end position="170"/>
    </location>
</feature>
<evidence type="ECO:0000256" key="2">
    <source>
        <dbReference type="SAM" id="Phobius"/>
    </source>
</evidence>
<feature type="domain" description="DZANK-type" evidence="3">
    <location>
        <begin position="3"/>
        <end position="56"/>
    </location>
</feature>
<dbReference type="AlphaFoldDB" id="A0A7S7RTS7"/>
<protein>
    <submittedName>
        <fullName evidence="4">Zinc ribbon domain-containing protein</fullName>
    </submittedName>
</protein>
<keyword evidence="2" id="KW-0812">Transmembrane</keyword>
<organism evidence="4 5">
    <name type="scientific">Thermophilibacter immobilis</name>
    <dbReference type="NCBI Taxonomy" id="2779519"/>
    <lineage>
        <taxon>Bacteria</taxon>
        <taxon>Bacillati</taxon>
        <taxon>Actinomycetota</taxon>
        <taxon>Coriobacteriia</taxon>
        <taxon>Coriobacteriales</taxon>
        <taxon>Atopobiaceae</taxon>
        <taxon>Thermophilibacter</taxon>
    </lineage>
</organism>
<evidence type="ECO:0000313" key="4">
    <source>
        <dbReference type="EMBL" id="QOY59895.1"/>
    </source>
</evidence>
<name>A0A7S7RTS7_9ACTN</name>
<sequence length="334" mass="34633">MRCPSCGMRVPDGSLSCPWCHADLGLTQKISLGEASWCPTCGALVAPGAETCPKCGSALPREPAARATRDLDLPQIGNTSEMRALADDAGKTGVITRIESAIPAGDADSSPAARHDRMPRTRVFLFAALAAVVVVGGATLLITHPWDPDATQTKATTPADTSQSGFPGFLDLLSGQDRSEAASSSDASDAASTADTDEVFSAISAAYESLGDLSARVDANEESLRSDGVSADADARASGQADAADLSIEVSNLISQIQSLDDGAGAYTSTIDNLETLGNWLRNRCDALGRSWSISVASADPVSDREKILAPAEAAQSYATLFSQSYASWEPQSS</sequence>
<accession>A0A7S7RTS7</accession>
<dbReference type="KEGG" id="tio:INP52_05470"/>
<dbReference type="RefSeq" id="WP_194369762.1">
    <property type="nucleotide sequence ID" value="NZ_CP063767.1"/>
</dbReference>
<reference evidence="4 5" key="1">
    <citation type="submission" date="2020-10" db="EMBL/GenBank/DDBJ databases">
        <title>Olsenella immobilis sp.nov., isolated from the mud in a fermentation cellar used for the production of Chinese strong-flavoured liquor.</title>
        <authorList>
            <person name="Lu L."/>
        </authorList>
    </citation>
    <scope>NUCLEOTIDE SEQUENCE [LARGE SCALE GENOMIC DNA]</scope>
    <source>
        <strain evidence="4 5">LZLJ-2</strain>
    </source>
</reference>
<evidence type="ECO:0000313" key="5">
    <source>
        <dbReference type="Proteomes" id="UP000593735"/>
    </source>
</evidence>
<dbReference type="EMBL" id="CP063767">
    <property type="protein sequence ID" value="QOY59895.1"/>
    <property type="molecule type" value="Genomic_DNA"/>
</dbReference>
<dbReference type="Pfam" id="PF12773">
    <property type="entry name" value="DZR"/>
    <property type="match status" value="1"/>
</dbReference>
<feature type="compositionally biased region" description="Polar residues" evidence="1">
    <location>
        <begin position="151"/>
        <end position="165"/>
    </location>
</feature>
<keyword evidence="2" id="KW-1133">Transmembrane helix</keyword>
<proteinExistence type="predicted"/>
<evidence type="ECO:0000259" key="3">
    <source>
        <dbReference type="Pfam" id="PF12773"/>
    </source>
</evidence>
<dbReference type="InterPro" id="IPR025874">
    <property type="entry name" value="DZR"/>
</dbReference>
<feature type="transmembrane region" description="Helical" evidence="2">
    <location>
        <begin position="123"/>
        <end position="146"/>
    </location>
</feature>
<gene>
    <name evidence="4" type="ORF">INP52_05470</name>
</gene>